<keyword evidence="2 5" id="KW-0812">Transmembrane</keyword>
<name>A0A892ZGU7_9NEIS</name>
<evidence type="ECO:0000256" key="2">
    <source>
        <dbReference type="ARBA" id="ARBA00022692"/>
    </source>
</evidence>
<keyword evidence="4 5" id="KW-0472">Membrane</keyword>
<evidence type="ECO:0000313" key="7">
    <source>
        <dbReference type="Proteomes" id="UP000653156"/>
    </source>
</evidence>
<dbReference type="KEGG" id="ptes:JQU52_09985"/>
<comment type="subcellular location">
    <subcellularLocation>
        <location evidence="1">Membrane</location>
    </subcellularLocation>
</comment>
<accession>A0A892ZGU7</accession>
<evidence type="ECO:0000256" key="3">
    <source>
        <dbReference type="ARBA" id="ARBA00022989"/>
    </source>
</evidence>
<keyword evidence="7" id="KW-1185">Reference proteome</keyword>
<organism evidence="6 7">
    <name type="scientific">Paralysiella testudinis</name>
    <dbReference type="NCBI Taxonomy" id="2809020"/>
    <lineage>
        <taxon>Bacteria</taxon>
        <taxon>Pseudomonadati</taxon>
        <taxon>Pseudomonadota</taxon>
        <taxon>Betaproteobacteria</taxon>
        <taxon>Neisseriales</taxon>
        <taxon>Neisseriaceae</taxon>
        <taxon>Paralysiella</taxon>
    </lineage>
</organism>
<sequence length="127" mass="13949">MTLAYWCVFIAMFLPWLCAAYAKKSGGFSGRDNHNPRDFMANTQGVAARANAAQQNSFEVFAPFAAAVIIAHTSGNAAQGSINFWALLFVFSRLAYIWLYIKDMATMRSIVWAVGLLCIVALFIAAI</sequence>
<evidence type="ECO:0000256" key="1">
    <source>
        <dbReference type="ARBA" id="ARBA00004370"/>
    </source>
</evidence>
<evidence type="ECO:0000256" key="5">
    <source>
        <dbReference type="SAM" id="Phobius"/>
    </source>
</evidence>
<protein>
    <submittedName>
        <fullName evidence="6">MAPEG family protein</fullName>
    </submittedName>
</protein>
<dbReference type="Pfam" id="PF01124">
    <property type="entry name" value="MAPEG"/>
    <property type="match status" value="1"/>
</dbReference>
<dbReference type="Gene3D" id="1.20.120.550">
    <property type="entry name" value="Membrane associated eicosanoid/glutathione metabolism-like domain"/>
    <property type="match status" value="1"/>
</dbReference>
<proteinExistence type="predicted"/>
<dbReference type="InterPro" id="IPR023352">
    <property type="entry name" value="MAPEG-like_dom_sf"/>
</dbReference>
<dbReference type="SUPFAM" id="SSF161084">
    <property type="entry name" value="MAPEG domain-like"/>
    <property type="match status" value="1"/>
</dbReference>
<dbReference type="PANTHER" id="PTHR35371">
    <property type="entry name" value="INNER MEMBRANE PROTEIN"/>
    <property type="match status" value="1"/>
</dbReference>
<dbReference type="Proteomes" id="UP000653156">
    <property type="component" value="Chromosome"/>
</dbReference>
<feature type="transmembrane region" description="Helical" evidence="5">
    <location>
        <begin position="110"/>
        <end position="126"/>
    </location>
</feature>
<gene>
    <name evidence="6" type="ORF">JQU52_09985</name>
</gene>
<dbReference type="GO" id="GO:0016020">
    <property type="term" value="C:membrane"/>
    <property type="evidence" value="ECO:0007669"/>
    <property type="project" value="UniProtKB-SubCell"/>
</dbReference>
<dbReference type="AlphaFoldDB" id="A0A892ZGU7"/>
<dbReference type="EMBL" id="CP069798">
    <property type="protein sequence ID" value="QRQ81057.1"/>
    <property type="molecule type" value="Genomic_DNA"/>
</dbReference>
<feature type="transmembrane region" description="Helical" evidence="5">
    <location>
        <begin position="82"/>
        <end position="101"/>
    </location>
</feature>
<keyword evidence="3 5" id="KW-1133">Transmembrane helix</keyword>
<reference evidence="6" key="1">
    <citation type="submission" date="2021-02" db="EMBL/GenBank/DDBJ databases">
        <title>Neisseriaceae sp. 26B isolated from the cloaca of a Common Toad-headed Turtle (Mesoclemmys nasuta).</title>
        <authorList>
            <person name="Spergser J."/>
            <person name="Busse H.-J."/>
        </authorList>
    </citation>
    <scope>NUCLEOTIDE SEQUENCE</scope>
    <source>
        <strain evidence="6">26B</strain>
    </source>
</reference>
<dbReference type="PANTHER" id="PTHR35371:SF1">
    <property type="entry name" value="BLR7753 PROTEIN"/>
    <property type="match status" value="1"/>
</dbReference>
<evidence type="ECO:0000313" key="6">
    <source>
        <dbReference type="EMBL" id="QRQ81057.1"/>
    </source>
</evidence>
<dbReference type="RefSeq" id="WP_230338340.1">
    <property type="nucleotide sequence ID" value="NZ_CP069798.1"/>
</dbReference>
<evidence type="ECO:0000256" key="4">
    <source>
        <dbReference type="ARBA" id="ARBA00023136"/>
    </source>
</evidence>
<dbReference type="InterPro" id="IPR001129">
    <property type="entry name" value="Membr-assoc_MAPEG"/>
</dbReference>